<keyword evidence="3" id="KW-1185">Reference proteome</keyword>
<accession>A0A1H0MCT8</accession>
<protein>
    <submittedName>
        <fullName evidence="2">Uncharacterized protein</fullName>
    </submittedName>
</protein>
<keyword evidence="1" id="KW-0472">Membrane</keyword>
<keyword evidence="1" id="KW-0812">Transmembrane</keyword>
<organism evidence="2 3">
    <name type="scientific">Aureimonas jatrophae</name>
    <dbReference type="NCBI Taxonomy" id="1166073"/>
    <lineage>
        <taxon>Bacteria</taxon>
        <taxon>Pseudomonadati</taxon>
        <taxon>Pseudomonadota</taxon>
        <taxon>Alphaproteobacteria</taxon>
        <taxon>Hyphomicrobiales</taxon>
        <taxon>Aurantimonadaceae</taxon>
        <taxon>Aureimonas</taxon>
    </lineage>
</organism>
<reference evidence="2 3" key="1">
    <citation type="submission" date="2016-10" db="EMBL/GenBank/DDBJ databases">
        <authorList>
            <person name="de Groot N.N."/>
        </authorList>
    </citation>
    <scope>NUCLEOTIDE SEQUENCE [LARGE SCALE GENOMIC DNA]</scope>
    <source>
        <strain evidence="3">L7-484,KACC 16230,DSM 25025</strain>
    </source>
</reference>
<gene>
    <name evidence="2" type="ORF">SAMN05192530_11340</name>
</gene>
<dbReference type="STRING" id="1166073.SAMN05192530_11340"/>
<dbReference type="RefSeq" id="WP_090676678.1">
    <property type="nucleotide sequence ID" value="NZ_FNIT01000013.1"/>
</dbReference>
<evidence type="ECO:0000313" key="2">
    <source>
        <dbReference type="EMBL" id="SDO78135.1"/>
    </source>
</evidence>
<dbReference type="AlphaFoldDB" id="A0A1H0MCT8"/>
<evidence type="ECO:0000313" key="3">
    <source>
        <dbReference type="Proteomes" id="UP000198793"/>
    </source>
</evidence>
<dbReference type="OrthoDB" id="7905880at2"/>
<feature type="transmembrane region" description="Helical" evidence="1">
    <location>
        <begin position="83"/>
        <end position="103"/>
    </location>
</feature>
<dbReference type="EMBL" id="FNIT01000013">
    <property type="protein sequence ID" value="SDO78135.1"/>
    <property type="molecule type" value="Genomic_DNA"/>
</dbReference>
<sequence length="173" mass="18367">MIRLPSSFALAAWSGFHAVTALTQIAASSGREMLYGVPLDPPAATGPEQGLLITLSMVAATIPAAALVFIHSKREETVRRGEGLAYVGLGLSFAFVMAALLFGAPFSSIVSRPDLAFWSLGLTALALAFDGCMFGIDEPEDEMELRKALVAINASIPRQPRGDDLSRSTDEVR</sequence>
<evidence type="ECO:0000256" key="1">
    <source>
        <dbReference type="SAM" id="Phobius"/>
    </source>
</evidence>
<keyword evidence="1" id="KW-1133">Transmembrane helix</keyword>
<dbReference type="Proteomes" id="UP000198793">
    <property type="component" value="Unassembled WGS sequence"/>
</dbReference>
<proteinExistence type="predicted"/>
<feature type="transmembrane region" description="Helical" evidence="1">
    <location>
        <begin position="115"/>
        <end position="136"/>
    </location>
</feature>
<name>A0A1H0MCT8_9HYPH</name>
<feature type="transmembrane region" description="Helical" evidence="1">
    <location>
        <begin position="51"/>
        <end position="71"/>
    </location>
</feature>